<name>A0AB39BV24_9BACI</name>
<protein>
    <submittedName>
        <fullName evidence="2">Thioredoxin family protein</fullName>
    </submittedName>
</protein>
<dbReference type="InterPro" id="IPR036249">
    <property type="entry name" value="Thioredoxin-like_sf"/>
</dbReference>
<evidence type="ECO:0000259" key="1">
    <source>
        <dbReference type="PROSITE" id="PS51352"/>
    </source>
</evidence>
<dbReference type="InterPro" id="IPR013766">
    <property type="entry name" value="Thioredoxin_domain"/>
</dbReference>
<proteinExistence type="predicted"/>
<dbReference type="SUPFAM" id="SSF52833">
    <property type="entry name" value="Thioredoxin-like"/>
    <property type="match status" value="1"/>
</dbReference>
<dbReference type="Pfam" id="PF00085">
    <property type="entry name" value="Thioredoxin"/>
    <property type="match status" value="1"/>
</dbReference>
<evidence type="ECO:0000313" key="2">
    <source>
        <dbReference type="EMBL" id="XDI37250.1"/>
    </source>
</evidence>
<feature type="domain" description="Thioredoxin" evidence="1">
    <location>
        <begin position="42"/>
        <end position="155"/>
    </location>
</feature>
<dbReference type="PROSITE" id="PS51352">
    <property type="entry name" value="THIOREDOXIN_2"/>
    <property type="match status" value="1"/>
</dbReference>
<dbReference type="CDD" id="cd02947">
    <property type="entry name" value="TRX_family"/>
    <property type="match status" value="1"/>
</dbReference>
<dbReference type="Gene3D" id="3.40.30.10">
    <property type="entry name" value="Glutaredoxin"/>
    <property type="match status" value="1"/>
</dbReference>
<gene>
    <name evidence="2" type="ORF">AB3N04_02730</name>
</gene>
<reference evidence="2" key="1">
    <citation type="submission" date="2024-07" db="EMBL/GenBank/DDBJ databases">
        <title>Identification and characteristics of an arsenic-resistant bacterial isolate, which belongs to a novel species.</title>
        <authorList>
            <person name="Juszczyk A."/>
            <person name="Kowalczyk A."/>
            <person name="Was K."/>
            <person name="Kosowicz W."/>
            <person name="Budzyn A."/>
            <person name="Latowski D."/>
        </authorList>
    </citation>
    <scope>NUCLEOTIDE SEQUENCE</scope>
    <source>
        <strain evidence="2">As8PL</strain>
    </source>
</reference>
<accession>A0AB39BV24</accession>
<dbReference type="RefSeq" id="WP_368504614.1">
    <property type="nucleotide sequence ID" value="NZ_CP162551.1"/>
</dbReference>
<dbReference type="AlphaFoldDB" id="A0AB39BV24"/>
<dbReference type="EMBL" id="CP162551">
    <property type="protein sequence ID" value="XDI37250.1"/>
    <property type="molecule type" value="Genomic_DNA"/>
</dbReference>
<organism evidence="2">
    <name type="scientific">Alkalihalophilus sp. As8PL</name>
    <dbReference type="NCBI Taxonomy" id="3237103"/>
    <lineage>
        <taxon>Bacteria</taxon>
        <taxon>Bacillati</taxon>
        <taxon>Bacillota</taxon>
        <taxon>Bacilli</taxon>
        <taxon>Bacillales</taxon>
        <taxon>Bacillaceae</taxon>
        <taxon>Alkalihalophilus</taxon>
    </lineage>
</organism>
<sequence length="157" mass="17762">MKKIIMFGGIIVLIFGLLALVTTMKQSEQAAGNQFGKERIHPETAKLMDDPNYQNVILPEELAETIENGEEATVYFYSSTCPYCKEATPRLVPLTEELGVDLVQFNLLEFDDGWNDYNIESTPTIVHYSNGEEVERIEGSASDEEFTAFFEEHVINQ</sequence>